<evidence type="ECO:0000259" key="17">
    <source>
        <dbReference type="PROSITE" id="PS50089"/>
    </source>
</evidence>
<dbReference type="GO" id="GO:0061630">
    <property type="term" value="F:ubiquitin protein ligase activity"/>
    <property type="evidence" value="ECO:0007669"/>
    <property type="project" value="UniProtKB-EC"/>
</dbReference>
<feature type="compositionally biased region" description="Polar residues" evidence="15">
    <location>
        <begin position="240"/>
        <end position="260"/>
    </location>
</feature>
<accession>A0A5B7BCZ7</accession>
<sequence>MTENRSRSIVPFFGFSHGAKSNWVFLNLLVYFAAYVTAETGTAPEPPGGYPLDPRIKISPSMAIILVCLISAFFLLGFFSVYIRQCAERRMAQSFTLADDGVGSGRRWRRAAARGLEPAVIDTFPTFIYSEVKGLKIGKGALECAVCLNEFDDDETLRMLPKCSHVFHPVCVDAWLSSHITCPVCRANLVPKPGEIGPTTMLSQDSDGESVDSGLSPDIHDTHHQNLVHVADDLIIDIQSNPSQTPKQSRPPRSTSTKTQIAGKFPRSHSTGHSLVQPGENCERYTLKLPEDVRNRLVNSSLSRTKSCVAFPRVRSSRKGFRTSSGGSGRGVNNYYYERFDREGRLDRWAFTMTPPFISRTGSSRSPKVAVGDEVTATPKSLLKSVKSPFDQFFGGTDKDNVGERSFDRLRLDGHA</sequence>
<evidence type="ECO:0000256" key="12">
    <source>
        <dbReference type="ARBA" id="ARBA00023136"/>
    </source>
</evidence>
<evidence type="ECO:0000256" key="11">
    <source>
        <dbReference type="ARBA" id="ARBA00022989"/>
    </source>
</evidence>
<evidence type="ECO:0000256" key="1">
    <source>
        <dbReference type="ARBA" id="ARBA00000900"/>
    </source>
</evidence>
<comment type="pathway">
    <text evidence="3">Protein modification; protein ubiquitination.</text>
</comment>
<evidence type="ECO:0000256" key="8">
    <source>
        <dbReference type="ARBA" id="ARBA00022771"/>
    </source>
</evidence>
<feature type="region of interest" description="Disordered" evidence="15">
    <location>
        <begin position="240"/>
        <end position="278"/>
    </location>
</feature>
<feature type="transmembrane region" description="Helical" evidence="16">
    <location>
        <begin position="21"/>
        <end position="38"/>
    </location>
</feature>
<keyword evidence="6 16" id="KW-0812">Transmembrane</keyword>
<dbReference type="SMART" id="SM00184">
    <property type="entry name" value="RING"/>
    <property type="match status" value="1"/>
</dbReference>
<keyword evidence="10" id="KW-0862">Zinc</keyword>
<dbReference type="CDD" id="cd16461">
    <property type="entry name" value="RING-H2_EL5-like"/>
    <property type="match status" value="1"/>
</dbReference>
<comment type="subcellular location">
    <subcellularLocation>
        <location evidence="2">Membrane</location>
        <topology evidence="2">Single-pass membrane protein</topology>
    </subcellularLocation>
</comment>
<dbReference type="PANTHER" id="PTHR14155">
    <property type="entry name" value="RING FINGER DOMAIN-CONTAINING"/>
    <property type="match status" value="1"/>
</dbReference>
<gene>
    <name evidence="18" type="ORF">Din_035765</name>
</gene>
<dbReference type="FunFam" id="3.30.40.10:FF:000187">
    <property type="entry name" value="E3 ubiquitin-protein ligase ATL6"/>
    <property type="match status" value="1"/>
</dbReference>
<dbReference type="SUPFAM" id="SSF57850">
    <property type="entry name" value="RING/U-box"/>
    <property type="match status" value="1"/>
</dbReference>
<dbReference type="InterPro" id="IPR013083">
    <property type="entry name" value="Znf_RING/FYVE/PHD"/>
</dbReference>
<dbReference type="GO" id="GO:0008270">
    <property type="term" value="F:zinc ion binding"/>
    <property type="evidence" value="ECO:0007669"/>
    <property type="project" value="UniProtKB-KW"/>
</dbReference>
<keyword evidence="8 14" id="KW-0863">Zinc-finger</keyword>
<evidence type="ECO:0000256" key="4">
    <source>
        <dbReference type="ARBA" id="ARBA00012483"/>
    </source>
</evidence>
<feature type="domain" description="RING-type" evidence="17">
    <location>
        <begin position="144"/>
        <end position="186"/>
    </location>
</feature>
<organism evidence="18">
    <name type="scientific">Davidia involucrata</name>
    <name type="common">Dove tree</name>
    <dbReference type="NCBI Taxonomy" id="16924"/>
    <lineage>
        <taxon>Eukaryota</taxon>
        <taxon>Viridiplantae</taxon>
        <taxon>Streptophyta</taxon>
        <taxon>Embryophyta</taxon>
        <taxon>Tracheophyta</taxon>
        <taxon>Spermatophyta</taxon>
        <taxon>Magnoliopsida</taxon>
        <taxon>eudicotyledons</taxon>
        <taxon>Gunneridae</taxon>
        <taxon>Pentapetalae</taxon>
        <taxon>asterids</taxon>
        <taxon>Cornales</taxon>
        <taxon>Nyssaceae</taxon>
        <taxon>Davidia</taxon>
    </lineage>
</organism>
<keyword evidence="11 16" id="KW-1133">Transmembrane helix</keyword>
<evidence type="ECO:0000313" key="18">
    <source>
        <dbReference type="EMBL" id="MPA66324.1"/>
    </source>
</evidence>
<evidence type="ECO:0000256" key="10">
    <source>
        <dbReference type="ARBA" id="ARBA00022833"/>
    </source>
</evidence>
<evidence type="ECO:0000256" key="13">
    <source>
        <dbReference type="ARBA" id="ARBA00024209"/>
    </source>
</evidence>
<keyword evidence="18" id="KW-0012">Acyltransferase</keyword>
<dbReference type="InterPro" id="IPR053238">
    <property type="entry name" value="RING-H2_zinc_finger"/>
</dbReference>
<keyword evidence="12 16" id="KW-0472">Membrane</keyword>
<protein>
    <recommendedName>
        <fullName evidence="4">RING-type E3 ubiquitin transferase</fullName>
        <ecNumber evidence="4">2.3.2.27</ecNumber>
    </recommendedName>
</protein>
<comment type="similarity">
    <text evidence="13">Belongs to the RING-type zinc finger family. ATL subfamily.</text>
</comment>
<evidence type="ECO:0000256" key="15">
    <source>
        <dbReference type="SAM" id="MobiDB-lite"/>
    </source>
</evidence>
<feature type="transmembrane region" description="Helical" evidence="16">
    <location>
        <begin position="58"/>
        <end position="83"/>
    </location>
</feature>
<keyword evidence="5 18" id="KW-0808">Transferase</keyword>
<dbReference type="PROSITE" id="PS50089">
    <property type="entry name" value="ZF_RING_2"/>
    <property type="match status" value="1"/>
</dbReference>
<evidence type="ECO:0000256" key="3">
    <source>
        <dbReference type="ARBA" id="ARBA00004906"/>
    </source>
</evidence>
<comment type="catalytic activity">
    <reaction evidence="1">
        <text>S-ubiquitinyl-[E2 ubiquitin-conjugating enzyme]-L-cysteine + [acceptor protein]-L-lysine = [E2 ubiquitin-conjugating enzyme]-L-cysteine + N(6)-ubiquitinyl-[acceptor protein]-L-lysine.</text>
        <dbReference type="EC" id="2.3.2.27"/>
    </reaction>
</comment>
<dbReference type="Pfam" id="PF13639">
    <property type="entry name" value="zf-RING_2"/>
    <property type="match status" value="1"/>
</dbReference>
<evidence type="ECO:0000256" key="2">
    <source>
        <dbReference type="ARBA" id="ARBA00004167"/>
    </source>
</evidence>
<evidence type="ECO:0000256" key="6">
    <source>
        <dbReference type="ARBA" id="ARBA00022692"/>
    </source>
</evidence>
<dbReference type="PANTHER" id="PTHR14155:SF583">
    <property type="entry name" value="RING-TYPE DOMAIN-CONTAINING PROTEIN"/>
    <property type="match status" value="1"/>
</dbReference>
<keyword evidence="9" id="KW-0833">Ubl conjugation pathway</keyword>
<dbReference type="EMBL" id="GHES01035765">
    <property type="protein sequence ID" value="MPA66324.1"/>
    <property type="molecule type" value="Transcribed_RNA"/>
</dbReference>
<dbReference type="InterPro" id="IPR001841">
    <property type="entry name" value="Znf_RING"/>
</dbReference>
<feature type="region of interest" description="Disordered" evidence="15">
    <location>
        <begin position="196"/>
        <end position="217"/>
    </location>
</feature>
<name>A0A5B7BCZ7_DAVIN</name>
<evidence type="ECO:0000256" key="7">
    <source>
        <dbReference type="ARBA" id="ARBA00022723"/>
    </source>
</evidence>
<evidence type="ECO:0000256" key="5">
    <source>
        <dbReference type="ARBA" id="ARBA00022679"/>
    </source>
</evidence>
<evidence type="ECO:0000256" key="9">
    <source>
        <dbReference type="ARBA" id="ARBA00022786"/>
    </source>
</evidence>
<dbReference type="EC" id="2.3.2.27" evidence="4"/>
<reference evidence="18" key="1">
    <citation type="submission" date="2019-08" db="EMBL/GenBank/DDBJ databases">
        <title>Reference gene set and small RNA set construction with multiple tissues from Davidia involucrata Baill.</title>
        <authorList>
            <person name="Yang H."/>
            <person name="Zhou C."/>
            <person name="Li G."/>
            <person name="Wang J."/>
            <person name="Gao P."/>
            <person name="Wang M."/>
            <person name="Wang R."/>
            <person name="Zhao Y."/>
        </authorList>
    </citation>
    <scope>NUCLEOTIDE SEQUENCE</scope>
    <source>
        <tissue evidence="18">Mixed with DoveR01_LX</tissue>
    </source>
</reference>
<evidence type="ECO:0000256" key="16">
    <source>
        <dbReference type="SAM" id="Phobius"/>
    </source>
</evidence>
<evidence type="ECO:0000256" key="14">
    <source>
        <dbReference type="PROSITE-ProRule" id="PRU00175"/>
    </source>
</evidence>
<dbReference type="GO" id="GO:0016020">
    <property type="term" value="C:membrane"/>
    <property type="evidence" value="ECO:0007669"/>
    <property type="project" value="UniProtKB-SubCell"/>
</dbReference>
<dbReference type="AlphaFoldDB" id="A0A5B7BCZ7"/>
<keyword evidence="7" id="KW-0479">Metal-binding</keyword>
<dbReference type="Gene3D" id="3.30.40.10">
    <property type="entry name" value="Zinc/RING finger domain, C3HC4 (zinc finger)"/>
    <property type="match status" value="1"/>
</dbReference>
<proteinExistence type="inferred from homology"/>